<proteinExistence type="predicted"/>
<feature type="domain" description="GST C-terminal" evidence="1">
    <location>
        <begin position="1"/>
        <end position="73"/>
    </location>
</feature>
<reference evidence="2 3" key="1">
    <citation type="submission" date="2018-08" db="EMBL/GenBank/DDBJ databases">
        <title>Recombination of ecologically and evolutionarily significant loci maintains genetic cohesion in the Pseudomonas syringae species complex.</title>
        <authorList>
            <person name="Dillon M."/>
            <person name="Thakur S."/>
            <person name="Almeida R.N.D."/>
            <person name="Weir B.S."/>
            <person name="Guttman D.S."/>
        </authorList>
    </citation>
    <scope>NUCLEOTIDE SEQUENCE [LARGE SCALE GENOMIC DNA]</scope>
    <source>
        <strain evidence="2 3">ICMP 19589</strain>
    </source>
</reference>
<dbReference type="EMBL" id="RBQT01000123">
    <property type="protein sequence ID" value="RMP76888.1"/>
    <property type="molecule type" value="Genomic_DNA"/>
</dbReference>
<gene>
    <name evidence="2" type="ORF">ALQ15_109656</name>
</gene>
<comment type="caution">
    <text evidence="2">The sequence shown here is derived from an EMBL/GenBank/DDBJ whole genome shotgun (WGS) entry which is preliminary data.</text>
</comment>
<dbReference type="InterPro" id="IPR010987">
    <property type="entry name" value="Glutathione-S-Trfase_C-like"/>
</dbReference>
<dbReference type="InterPro" id="IPR036282">
    <property type="entry name" value="Glutathione-S-Trfase_C_sf"/>
</dbReference>
<evidence type="ECO:0000259" key="1">
    <source>
        <dbReference type="PROSITE" id="PS50405"/>
    </source>
</evidence>
<dbReference type="SUPFAM" id="SSF47616">
    <property type="entry name" value="GST C-terminal domain-like"/>
    <property type="match status" value="1"/>
</dbReference>
<dbReference type="Gene3D" id="1.20.1050.10">
    <property type="match status" value="1"/>
</dbReference>
<organism evidence="2 3">
    <name type="scientific">Pseudomonas syringae pv. actinidiae</name>
    <dbReference type="NCBI Taxonomy" id="103796"/>
    <lineage>
        <taxon>Bacteria</taxon>
        <taxon>Pseudomonadati</taxon>
        <taxon>Pseudomonadota</taxon>
        <taxon>Gammaproteobacteria</taxon>
        <taxon>Pseudomonadales</taxon>
        <taxon>Pseudomonadaceae</taxon>
        <taxon>Pseudomonas</taxon>
        <taxon>Pseudomonas syringae</taxon>
    </lineage>
</organism>
<dbReference type="RefSeq" id="WP_227447955.1">
    <property type="nucleotide sequence ID" value="NZ_RBQT01000123.1"/>
</dbReference>
<dbReference type="PANTHER" id="PTHR44051">
    <property type="entry name" value="GLUTATHIONE S-TRANSFERASE-RELATED"/>
    <property type="match status" value="1"/>
</dbReference>
<evidence type="ECO:0000313" key="2">
    <source>
        <dbReference type="EMBL" id="RMP76888.1"/>
    </source>
</evidence>
<dbReference type="Proteomes" id="UP000282289">
    <property type="component" value="Unassembled WGS sequence"/>
</dbReference>
<evidence type="ECO:0000313" key="3">
    <source>
        <dbReference type="Proteomes" id="UP000282289"/>
    </source>
</evidence>
<dbReference type="InterPro" id="IPR004046">
    <property type="entry name" value="GST_C"/>
</dbReference>
<protein>
    <submittedName>
        <fullName evidence="2">Glutathione S-transferase</fullName>
    </submittedName>
</protein>
<dbReference type="GO" id="GO:0016740">
    <property type="term" value="F:transferase activity"/>
    <property type="evidence" value="ECO:0007669"/>
    <property type="project" value="UniProtKB-KW"/>
</dbReference>
<dbReference type="AlphaFoldDB" id="A0A7Z6U3K6"/>
<dbReference type="PROSITE" id="PS50405">
    <property type="entry name" value="GST_CTER"/>
    <property type="match status" value="1"/>
</dbReference>
<dbReference type="PANTHER" id="PTHR44051:SF8">
    <property type="entry name" value="GLUTATHIONE S-TRANSFERASE GSTA"/>
    <property type="match status" value="1"/>
</dbReference>
<dbReference type="Pfam" id="PF00043">
    <property type="entry name" value="GST_C"/>
    <property type="match status" value="1"/>
</dbReference>
<accession>A0A7Z6U3K6</accession>
<keyword evidence="2" id="KW-0808">Transferase</keyword>
<name>A0A7Z6U3K6_PSESF</name>
<sequence>MNGLLADGRDYLLGNDFSVADTYLFAVTRWSVNFGISLEALPALQAFMARVEARPSVKAVLKAEGLSLLKTQVRPTY</sequence>